<dbReference type="InterPro" id="IPR001789">
    <property type="entry name" value="Sig_transdc_resp-reg_receiver"/>
</dbReference>
<dbReference type="Pfam" id="PF01584">
    <property type="entry name" value="CheW"/>
    <property type="match status" value="2"/>
</dbReference>
<evidence type="ECO:0000256" key="1">
    <source>
        <dbReference type="ARBA" id="ARBA00000085"/>
    </source>
</evidence>
<dbReference type="InterPro" id="IPR003594">
    <property type="entry name" value="HATPase_dom"/>
</dbReference>
<gene>
    <name evidence="13" type="ORF">GCL60_05275</name>
</gene>
<comment type="catalytic activity">
    <reaction evidence="1">
        <text>ATP + protein L-histidine = ADP + protein N-phospho-L-histidine.</text>
        <dbReference type="EC" id="2.7.13.3"/>
    </reaction>
</comment>
<proteinExistence type="predicted"/>
<dbReference type="Pfam" id="PF02518">
    <property type="entry name" value="HATPase_c"/>
    <property type="match status" value="1"/>
</dbReference>
<evidence type="ECO:0000256" key="2">
    <source>
        <dbReference type="ARBA" id="ARBA00012438"/>
    </source>
</evidence>
<name>A0A6N6VU09_9BACT</name>
<dbReference type="SMART" id="SM00448">
    <property type="entry name" value="REC"/>
    <property type="match status" value="1"/>
</dbReference>
<keyword evidence="5" id="KW-0418">Kinase</keyword>
<evidence type="ECO:0000256" key="7">
    <source>
        <dbReference type="PROSITE-ProRule" id="PRU00169"/>
    </source>
</evidence>
<evidence type="ECO:0000256" key="4">
    <source>
        <dbReference type="ARBA" id="ARBA00022679"/>
    </source>
</evidence>
<dbReference type="Gene3D" id="2.40.50.180">
    <property type="entry name" value="CheA-289, Domain 4"/>
    <property type="match status" value="1"/>
</dbReference>
<evidence type="ECO:0000259" key="12">
    <source>
        <dbReference type="PROSITE" id="PS50894"/>
    </source>
</evidence>
<dbReference type="Gene3D" id="1.10.287.560">
    <property type="entry name" value="Histidine kinase CheA-like, homodimeric domain"/>
    <property type="match status" value="1"/>
</dbReference>
<dbReference type="InterPro" id="IPR002545">
    <property type="entry name" value="CheW-lke_dom"/>
</dbReference>
<evidence type="ECO:0000259" key="11">
    <source>
        <dbReference type="PROSITE" id="PS50851"/>
    </source>
</evidence>
<dbReference type="Pfam" id="PF01627">
    <property type="entry name" value="Hpt"/>
    <property type="match status" value="1"/>
</dbReference>
<dbReference type="OrthoDB" id="9803176at2"/>
<dbReference type="GO" id="GO:0005524">
    <property type="term" value="F:ATP binding"/>
    <property type="evidence" value="ECO:0007669"/>
    <property type="project" value="UniProtKB-KW"/>
</dbReference>
<dbReference type="Gene3D" id="2.30.30.40">
    <property type="entry name" value="SH3 Domains"/>
    <property type="match status" value="1"/>
</dbReference>
<dbReference type="Gene3D" id="3.30.565.10">
    <property type="entry name" value="Histidine kinase-like ATPase, C-terminal domain"/>
    <property type="match status" value="1"/>
</dbReference>
<dbReference type="Gene3D" id="3.40.50.2300">
    <property type="match status" value="1"/>
</dbReference>
<protein>
    <recommendedName>
        <fullName evidence="2">histidine kinase</fullName>
        <ecNumber evidence="2">2.7.13.3</ecNumber>
    </recommendedName>
</protein>
<feature type="modified residue" description="Phosphohistidine" evidence="6">
    <location>
        <position position="48"/>
    </location>
</feature>
<dbReference type="InterPro" id="IPR008207">
    <property type="entry name" value="Sig_transdc_His_kin_Hpt_dom"/>
</dbReference>
<dbReference type="SMART" id="SM00260">
    <property type="entry name" value="CheW"/>
    <property type="match status" value="2"/>
</dbReference>
<keyword evidence="3 7" id="KW-0597">Phosphoprotein</keyword>
<dbReference type="RefSeq" id="WP_153419061.1">
    <property type="nucleotide sequence ID" value="NZ_WFLM01000002.1"/>
</dbReference>
<evidence type="ECO:0000256" key="3">
    <source>
        <dbReference type="ARBA" id="ARBA00022553"/>
    </source>
</evidence>
<dbReference type="PROSITE" id="PS50851">
    <property type="entry name" value="CHEW"/>
    <property type="match status" value="2"/>
</dbReference>
<dbReference type="SMART" id="SM00073">
    <property type="entry name" value="HPT"/>
    <property type="match status" value="1"/>
</dbReference>
<dbReference type="SUPFAM" id="SSF47384">
    <property type="entry name" value="Homodimeric domain of signal transducing histidine kinase"/>
    <property type="match status" value="1"/>
</dbReference>
<evidence type="ECO:0000256" key="6">
    <source>
        <dbReference type="PROSITE-ProRule" id="PRU00110"/>
    </source>
</evidence>
<feature type="domain" description="Histidine kinase" evidence="9">
    <location>
        <begin position="246"/>
        <end position="487"/>
    </location>
</feature>
<dbReference type="AlphaFoldDB" id="A0A6N6VU09"/>
<dbReference type="SUPFAM" id="SSF55874">
    <property type="entry name" value="ATPase domain of HSP90 chaperone/DNA topoisomerase II/histidine kinase"/>
    <property type="match status" value="1"/>
</dbReference>
<dbReference type="SMART" id="SM00387">
    <property type="entry name" value="HATPase_c"/>
    <property type="match status" value="1"/>
</dbReference>
<feature type="modified residue" description="4-aspartylphosphate" evidence="7">
    <location>
        <position position="874"/>
    </location>
</feature>
<dbReference type="InterPro" id="IPR004105">
    <property type="entry name" value="CheA-like_dim"/>
</dbReference>
<dbReference type="InterPro" id="IPR004358">
    <property type="entry name" value="Sig_transdc_His_kin-like_C"/>
</dbReference>
<reference evidence="13 14" key="1">
    <citation type="submission" date="2019-10" db="EMBL/GenBank/DDBJ databases">
        <title>New species of Slilvanegrellaceae.</title>
        <authorList>
            <person name="Pitt A."/>
            <person name="Hahn M.W."/>
        </authorList>
    </citation>
    <scope>NUCLEOTIDE SEQUENCE [LARGE SCALE GENOMIC DNA]</scope>
    <source>
        <strain evidence="13 14">SP-Ram-0.45-NSY-1</strain>
    </source>
</reference>
<evidence type="ECO:0000256" key="5">
    <source>
        <dbReference type="ARBA" id="ARBA00022777"/>
    </source>
</evidence>
<keyword evidence="4" id="KW-0808">Transferase</keyword>
<comment type="caution">
    <text evidence="13">The sequence shown here is derived from an EMBL/GenBank/DDBJ whole genome shotgun (WGS) entry which is preliminary data.</text>
</comment>
<dbReference type="PROSITE" id="PS50894">
    <property type="entry name" value="HPT"/>
    <property type="match status" value="1"/>
</dbReference>
<evidence type="ECO:0000259" key="9">
    <source>
        <dbReference type="PROSITE" id="PS50109"/>
    </source>
</evidence>
<dbReference type="GO" id="GO:0006935">
    <property type="term" value="P:chemotaxis"/>
    <property type="evidence" value="ECO:0007669"/>
    <property type="project" value="UniProtKB-KW"/>
</dbReference>
<sequence>MSVQSESAFTEYIEECQEMLDRIALNIEETEKKGFHKETVASIYRDIHTIKGSAQLFGFSKMGNIAHIMESCLDPLRKEKIKLSQKLLDSIYIGIDFIIISLENVKKTKKETIKDERLNNLFKKFISSVQEIFTNANDLTKDKAFISEELLIPENIKNLMKETKIVTSEISKENPGFGVFDEVATPSISESTSIPTKTAEVTKVPLVSSKNIENENKKTEDLPNNQEVKKSSTDEQFNETIRVQVGLLNSLMNLVGELVLIRNQLLEHAKSNDEDPEFLKMSQRLNILTAELQNEVMKTRMQPIGNILTVYSRVVRDLSRELGKKIELQLIGIETELDKTVIEAVKDPLMHIVRNAIDHGIENSEDRKKAGKKETALIQIKAYNENGQVIIEIIDDGRGLDLKRISEKAVEKGILSSEQVAKMSEKEIQLLIFSPGFSTAASISNISGRGVGMDVVKTNVEKIGGVVDLISTYGIGTTIIIKIPLSLAILPALIVKSHSQRFAIPQTKLVELLRIDGTENTSEKIEPLQGNMVFRLRGKLIPIISLSEVLFNKKINISFINENVTNVVILNADNFMFGLIVDEIDDSADIVVKPLSQFLKYLKVFSGASIMGDGSVALTIDVLGLAEKAHLAIESIDVSKQTVIKSKISNYYHLDICEYLLIDVGSPSSYGIPLSIVNRIEEFDNTSFEYSGEQKVIRYRDSLLPIFSLPDFLKLTFDSSVSLNTNKTPIIVIKRGELYYGIEVLAVYDIIEISTKINQTVKDRVGILGTVSINDKIIVIADIFGMIENLKEKLTVGHSSSNHEIKQIEKIKDVKNLRSNHRILFAEDSSFFRNYIKTVLEDSGYSVETAYDGSNALEILESSPNKHFSFILSDIEMPTMDGLEFARRVKEKDHLNHIPMFAITTKYSQIDIEEGKKAGFLKYLEKLNAETLISEIDSTIFNSKNEDSKNA</sequence>
<evidence type="ECO:0000313" key="14">
    <source>
        <dbReference type="Proteomes" id="UP000437748"/>
    </source>
</evidence>
<dbReference type="PROSITE" id="PS50110">
    <property type="entry name" value="RESPONSE_REGULATORY"/>
    <property type="match status" value="1"/>
</dbReference>
<dbReference type="InterPro" id="IPR036890">
    <property type="entry name" value="HATPase_C_sf"/>
</dbReference>
<dbReference type="PANTHER" id="PTHR43395">
    <property type="entry name" value="SENSOR HISTIDINE KINASE CHEA"/>
    <property type="match status" value="1"/>
</dbReference>
<accession>A0A6N6VU09</accession>
<dbReference type="InterPro" id="IPR036061">
    <property type="entry name" value="CheW-like_dom_sf"/>
</dbReference>
<keyword evidence="14" id="KW-1185">Reference proteome</keyword>
<dbReference type="SMART" id="SM01231">
    <property type="entry name" value="H-kinase_dim"/>
    <property type="match status" value="1"/>
</dbReference>
<organism evidence="13 14">
    <name type="scientific">Silvanigrella paludirubra</name>
    <dbReference type="NCBI Taxonomy" id="2499159"/>
    <lineage>
        <taxon>Bacteria</taxon>
        <taxon>Pseudomonadati</taxon>
        <taxon>Bdellovibrionota</taxon>
        <taxon>Oligoflexia</taxon>
        <taxon>Silvanigrellales</taxon>
        <taxon>Silvanigrellaceae</taxon>
        <taxon>Silvanigrella</taxon>
    </lineage>
</organism>
<dbReference type="GO" id="GO:0005737">
    <property type="term" value="C:cytoplasm"/>
    <property type="evidence" value="ECO:0007669"/>
    <property type="project" value="InterPro"/>
</dbReference>
<dbReference type="Pfam" id="PF00072">
    <property type="entry name" value="Response_reg"/>
    <property type="match status" value="1"/>
</dbReference>
<dbReference type="Proteomes" id="UP000437748">
    <property type="component" value="Unassembled WGS sequence"/>
</dbReference>
<dbReference type="SUPFAM" id="SSF52172">
    <property type="entry name" value="CheY-like"/>
    <property type="match status" value="1"/>
</dbReference>
<feature type="domain" description="CheW-like" evidence="11">
    <location>
        <begin position="656"/>
        <end position="792"/>
    </location>
</feature>
<dbReference type="SUPFAM" id="SSF50341">
    <property type="entry name" value="CheW-like"/>
    <property type="match status" value="2"/>
</dbReference>
<dbReference type="InterPro" id="IPR036097">
    <property type="entry name" value="HisK_dim/P_sf"/>
</dbReference>
<dbReference type="PROSITE" id="PS50109">
    <property type="entry name" value="HIS_KIN"/>
    <property type="match status" value="1"/>
</dbReference>
<dbReference type="InterPro" id="IPR005467">
    <property type="entry name" value="His_kinase_dom"/>
</dbReference>
<evidence type="ECO:0000313" key="13">
    <source>
        <dbReference type="EMBL" id="KAB8039673.1"/>
    </source>
</evidence>
<dbReference type="EMBL" id="WFLM01000002">
    <property type="protein sequence ID" value="KAB8039673.1"/>
    <property type="molecule type" value="Genomic_DNA"/>
</dbReference>
<dbReference type="InterPro" id="IPR037006">
    <property type="entry name" value="CheA-like_homodim_sf"/>
</dbReference>
<feature type="domain" description="Response regulatory" evidence="10">
    <location>
        <begin position="822"/>
        <end position="941"/>
    </location>
</feature>
<dbReference type="CDD" id="cd00088">
    <property type="entry name" value="HPT"/>
    <property type="match status" value="1"/>
</dbReference>
<dbReference type="Gene3D" id="1.20.120.160">
    <property type="entry name" value="HPT domain"/>
    <property type="match status" value="1"/>
</dbReference>
<dbReference type="Pfam" id="PF02895">
    <property type="entry name" value="H-kinase_dim"/>
    <property type="match status" value="1"/>
</dbReference>
<evidence type="ECO:0000256" key="8">
    <source>
        <dbReference type="SAM" id="MobiDB-lite"/>
    </source>
</evidence>
<feature type="compositionally biased region" description="Basic and acidic residues" evidence="8">
    <location>
        <begin position="212"/>
        <end position="233"/>
    </location>
</feature>
<dbReference type="SUPFAM" id="SSF47226">
    <property type="entry name" value="Histidine-containing phosphotransfer domain, HPT domain"/>
    <property type="match status" value="1"/>
</dbReference>
<dbReference type="PRINTS" id="PR00344">
    <property type="entry name" value="BCTRLSENSOR"/>
</dbReference>
<dbReference type="InterPro" id="IPR051315">
    <property type="entry name" value="Bact_Chemotaxis_CheA"/>
</dbReference>
<dbReference type="InterPro" id="IPR011006">
    <property type="entry name" value="CheY-like_superfamily"/>
</dbReference>
<dbReference type="PANTHER" id="PTHR43395:SF1">
    <property type="entry name" value="CHEMOTAXIS PROTEIN CHEA"/>
    <property type="match status" value="1"/>
</dbReference>
<dbReference type="EC" id="2.7.13.3" evidence="2"/>
<dbReference type="InterPro" id="IPR036641">
    <property type="entry name" value="HPT_dom_sf"/>
</dbReference>
<feature type="domain" description="HPt" evidence="12">
    <location>
        <begin position="1"/>
        <end position="105"/>
    </location>
</feature>
<evidence type="ECO:0000259" key="10">
    <source>
        <dbReference type="PROSITE" id="PS50110"/>
    </source>
</evidence>
<dbReference type="GO" id="GO:0000155">
    <property type="term" value="F:phosphorelay sensor kinase activity"/>
    <property type="evidence" value="ECO:0007669"/>
    <property type="project" value="InterPro"/>
</dbReference>
<feature type="region of interest" description="Disordered" evidence="8">
    <location>
        <begin position="210"/>
        <end position="233"/>
    </location>
</feature>
<dbReference type="FunFam" id="3.30.565.10:FF:000016">
    <property type="entry name" value="Chemotaxis protein CheA, putative"/>
    <property type="match status" value="1"/>
</dbReference>
<feature type="domain" description="CheW-like" evidence="11">
    <location>
        <begin position="489"/>
        <end position="631"/>
    </location>
</feature>